<evidence type="ECO:0000313" key="6">
    <source>
        <dbReference type="EMBL" id="NVZ10233.1"/>
    </source>
</evidence>
<dbReference type="Pfam" id="PF09865">
    <property type="entry name" value="DUF2092"/>
    <property type="match status" value="1"/>
</dbReference>
<reference evidence="6 7" key="1">
    <citation type="submission" date="2020-06" db="EMBL/GenBank/DDBJ databases">
        <title>Whole-genome sequence of Allochromatium humboldtianum DSM 21881, type strain.</title>
        <authorList>
            <person name="Kyndt J.A."/>
            <person name="Meyer T.E."/>
        </authorList>
    </citation>
    <scope>NUCLEOTIDE SEQUENCE [LARGE SCALE GENOMIC DNA]</scope>
    <source>
        <strain evidence="6 7">DSM 21881</strain>
    </source>
</reference>
<dbReference type="AlphaFoldDB" id="A0A850RMQ9"/>
<keyword evidence="2" id="KW-0813">Transport</keyword>
<keyword evidence="3 5" id="KW-0732">Signal</keyword>
<dbReference type="PROSITE" id="PS51257">
    <property type="entry name" value="PROKAR_LIPOPROTEIN"/>
    <property type="match status" value="1"/>
</dbReference>
<dbReference type="RefSeq" id="WP_176976974.1">
    <property type="nucleotide sequence ID" value="NZ_JABZEO010000008.1"/>
</dbReference>
<dbReference type="EMBL" id="JABZEO010000008">
    <property type="protein sequence ID" value="NVZ10233.1"/>
    <property type="molecule type" value="Genomic_DNA"/>
</dbReference>
<evidence type="ECO:0000256" key="4">
    <source>
        <dbReference type="ARBA" id="ARBA00022927"/>
    </source>
</evidence>
<evidence type="ECO:0000313" key="7">
    <source>
        <dbReference type="Proteomes" id="UP000592294"/>
    </source>
</evidence>
<name>A0A850RMQ9_9GAMM</name>
<dbReference type="Gene3D" id="2.50.20.10">
    <property type="entry name" value="Lipoprotein localisation LolA/LolB/LppX"/>
    <property type="match status" value="1"/>
</dbReference>
<dbReference type="InterPro" id="IPR019207">
    <property type="entry name" value="DUF2092"/>
</dbReference>
<evidence type="ECO:0000256" key="5">
    <source>
        <dbReference type="SAM" id="SignalP"/>
    </source>
</evidence>
<evidence type="ECO:0000256" key="1">
    <source>
        <dbReference type="ARBA" id="ARBA00011245"/>
    </source>
</evidence>
<dbReference type="Proteomes" id="UP000592294">
    <property type="component" value="Unassembled WGS sequence"/>
</dbReference>
<keyword evidence="7" id="KW-1185">Reference proteome</keyword>
<evidence type="ECO:0000256" key="2">
    <source>
        <dbReference type="ARBA" id="ARBA00022448"/>
    </source>
</evidence>
<dbReference type="GO" id="GO:0015031">
    <property type="term" value="P:protein transport"/>
    <property type="evidence" value="ECO:0007669"/>
    <property type="project" value="UniProtKB-KW"/>
</dbReference>
<comment type="subunit">
    <text evidence="1">Monomer.</text>
</comment>
<comment type="caution">
    <text evidence="6">The sequence shown here is derived from an EMBL/GenBank/DDBJ whole genome shotgun (WGS) entry which is preliminary data.</text>
</comment>
<gene>
    <name evidence="6" type="ORF">HW932_13275</name>
</gene>
<sequence length="269" mass="29779">MKPAFWMPAMLAGGLALTGCVTLPTDSSDTASTQVEAPSTVAPDPTAILKEMAAYLRSLERFSVRVDKLTEYILPSDQSLHNDQTIEIAMSRPNRLRADFKSLGGGRRLFYDGENFALFTPSEGVYATASAPSTIDETLEILYNEYQIELPVADLLAADPASRLVQDLKSRTYVGRILVDGAPCHHLAFRTPDLDWEIWIEAGPKPLPRRLLLTDRSVEGAPTLMANLTDWDVSPSFARGFFTFTPPKDARRIPFMKEMTATLTPTPNR</sequence>
<feature type="signal peptide" evidence="5">
    <location>
        <begin position="1"/>
        <end position="18"/>
    </location>
</feature>
<proteinExistence type="predicted"/>
<feature type="chain" id="PRO_5032529011" evidence="5">
    <location>
        <begin position="19"/>
        <end position="269"/>
    </location>
</feature>
<protein>
    <submittedName>
        <fullName evidence="6">DUF2092 domain-containing protein</fullName>
    </submittedName>
</protein>
<accession>A0A850RMQ9</accession>
<organism evidence="6 7">
    <name type="scientific">Allochromatium humboldtianum</name>
    <dbReference type="NCBI Taxonomy" id="504901"/>
    <lineage>
        <taxon>Bacteria</taxon>
        <taxon>Pseudomonadati</taxon>
        <taxon>Pseudomonadota</taxon>
        <taxon>Gammaproteobacteria</taxon>
        <taxon>Chromatiales</taxon>
        <taxon>Chromatiaceae</taxon>
        <taxon>Allochromatium</taxon>
    </lineage>
</organism>
<dbReference type="SUPFAM" id="SSF89392">
    <property type="entry name" value="Prokaryotic lipoproteins and lipoprotein localization factors"/>
    <property type="match status" value="1"/>
</dbReference>
<dbReference type="InterPro" id="IPR029046">
    <property type="entry name" value="LolA/LolB/LppX"/>
</dbReference>
<keyword evidence="4" id="KW-0653">Protein transport</keyword>
<evidence type="ECO:0000256" key="3">
    <source>
        <dbReference type="ARBA" id="ARBA00022729"/>
    </source>
</evidence>